<evidence type="ECO:0000313" key="4">
    <source>
        <dbReference type="Proteomes" id="UP000053958"/>
    </source>
</evidence>
<evidence type="ECO:0000313" key="3">
    <source>
        <dbReference type="EMBL" id="KKA24632.1"/>
    </source>
</evidence>
<evidence type="ECO:0000259" key="2">
    <source>
        <dbReference type="Pfam" id="PF01549"/>
    </source>
</evidence>
<sequence length="163" mass="18485">MRAFLNILLLIQAAFLASANPAPAPVADMNCADLAVDCHKFAAWCTEPRMSEWAIKNCAKTCQILDYIIWRLSLRMPDCLFLLTGSWIEYTIAVLDVFHTCDAPWTSYVTWERDIHVPEGRRYGCWIALSGSVSSSIDKIQRCQHPEYITNGHPSTQYPTELT</sequence>
<evidence type="ECO:0000256" key="1">
    <source>
        <dbReference type="SAM" id="SignalP"/>
    </source>
</evidence>
<dbReference type="Gene3D" id="1.10.10.1870">
    <property type="entry name" value="ShTK domain-like"/>
    <property type="match status" value="1"/>
</dbReference>
<dbReference type="RefSeq" id="XP_013331244.1">
    <property type="nucleotide sequence ID" value="XM_013475790.1"/>
</dbReference>
<organism evidence="3 4">
    <name type="scientific">Rasamsonia emersonii (strain ATCC 16479 / CBS 393.64 / IMI 116815)</name>
    <dbReference type="NCBI Taxonomy" id="1408163"/>
    <lineage>
        <taxon>Eukaryota</taxon>
        <taxon>Fungi</taxon>
        <taxon>Dikarya</taxon>
        <taxon>Ascomycota</taxon>
        <taxon>Pezizomycotina</taxon>
        <taxon>Eurotiomycetes</taxon>
        <taxon>Eurotiomycetidae</taxon>
        <taxon>Eurotiales</taxon>
        <taxon>Trichocomaceae</taxon>
        <taxon>Rasamsonia</taxon>
    </lineage>
</organism>
<feature type="signal peptide" evidence="1">
    <location>
        <begin position="1"/>
        <end position="19"/>
    </location>
</feature>
<feature type="chain" id="PRO_5002482156" description="ShKT domain-containing protein" evidence="1">
    <location>
        <begin position="20"/>
        <end position="163"/>
    </location>
</feature>
<dbReference type="EMBL" id="LASV01000055">
    <property type="protein sequence ID" value="KKA24632.1"/>
    <property type="molecule type" value="Genomic_DNA"/>
</dbReference>
<dbReference type="Pfam" id="PF01549">
    <property type="entry name" value="ShK"/>
    <property type="match status" value="1"/>
</dbReference>
<comment type="caution">
    <text evidence="3">The sequence shown here is derived from an EMBL/GenBank/DDBJ whole genome shotgun (WGS) entry which is preliminary data.</text>
</comment>
<dbReference type="InterPro" id="IPR003582">
    <property type="entry name" value="ShKT_dom"/>
</dbReference>
<keyword evidence="1" id="KW-0732">Signal</keyword>
<proteinExistence type="predicted"/>
<name>A0A0F4Z2B1_RASE3</name>
<dbReference type="GeneID" id="25313688"/>
<dbReference type="Proteomes" id="UP000053958">
    <property type="component" value="Unassembled WGS sequence"/>
</dbReference>
<feature type="domain" description="ShKT" evidence="2">
    <location>
        <begin position="30"/>
        <end position="63"/>
    </location>
</feature>
<protein>
    <recommendedName>
        <fullName evidence="2">ShKT domain-containing protein</fullName>
    </recommendedName>
</protein>
<gene>
    <name evidence="3" type="ORF">T310_1337</name>
</gene>
<keyword evidence="4" id="KW-1185">Reference proteome</keyword>
<accession>A0A0F4Z2B1</accession>
<dbReference type="AlphaFoldDB" id="A0A0F4Z2B1"/>
<reference evidence="3 4" key="1">
    <citation type="submission" date="2015-04" db="EMBL/GenBank/DDBJ databases">
        <authorList>
            <person name="Heijne W.H."/>
            <person name="Fedorova N.D."/>
            <person name="Nierman W.C."/>
            <person name="Vollebregt A.W."/>
            <person name="Zhao Z."/>
            <person name="Wu L."/>
            <person name="Kumar M."/>
            <person name="Stam H."/>
            <person name="van den Berg M.A."/>
            <person name="Pel H.J."/>
        </authorList>
    </citation>
    <scope>NUCLEOTIDE SEQUENCE [LARGE SCALE GENOMIC DNA]</scope>
    <source>
        <strain evidence="3 4">CBS 393.64</strain>
    </source>
</reference>